<dbReference type="PANTHER" id="PTHR15887:SF1">
    <property type="entry name" value="TRANSMEMBRANE PROTEIN 69"/>
    <property type="match status" value="1"/>
</dbReference>
<dbReference type="Pfam" id="PF11911">
    <property type="entry name" value="DUF3429"/>
    <property type="match status" value="1"/>
</dbReference>
<keyword evidence="2" id="KW-0812">Transmembrane</keyword>
<dbReference type="AlphaFoldDB" id="A0A165F3C0"/>
<dbReference type="InterPro" id="IPR021836">
    <property type="entry name" value="DUF3429"/>
</dbReference>
<evidence type="ECO:0000313" key="4">
    <source>
        <dbReference type="Proteomes" id="UP000077266"/>
    </source>
</evidence>
<dbReference type="OrthoDB" id="194289at2759"/>
<feature type="compositionally biased region" description="Basic and acidic residues" evidence="1">
    <location>
        <begin position="309"/>
        <end position="326"/>
    </location>
</feature>
<organism evidence="3 4">
    <name type="scientific">Exidia glandulosa HHB12029</name>
    <dbReference type="NCBI Taxonomy" id="1314781"/>
    <lineage>
        <taxon>Eukaryota</taxon>
        <taxon>Fungi</taxon>
        <taxon>Dikarya</taxon>
        <taxon>Basidiomycota</taxon>
        <taxon>Agaricomycotina</taxon>
        <taxon>Agaricomycetes</taxon>
        <taxon>Auriculariales</taxon>
        <taxon>Exidiaceae</taxon>
        <taxon>Exidia</taxon>
    </lineage>
</organism>
<proteinExistence type="predicted"/>
<protein>
    <submittedName>
        <fullName evidence="3">Uncharacterized protein</fullName>
    </submittedName>
</protein>
<dbReference type="InParanoid" id="A0A165F3C0"/>
<evidence type="ECO:0000256" key="1">
    <source>
        <dbReference type="SAM" id="MobiDB-lite"/>
    </source>
</evidence>
<dbReference type="PANTHER" id="PTHR15887">
    <property type="entry name" value="TRANSMEMBRANE PROTEIN 69"/>
    <property type="match status" value="1"/>
</dbReference>
<evidence type="ECO:0000256" key="2">
    <source>
        <dbReference type="SAM" id="Phobius"/>
    </source>
</evidence>
<accession>A0A165F3C0</accession>
<keyword evidence="2" id="KW-1133">Transmembrane helix</keyword>
<dbReference type="EMBL" id="KV426103">
    <property type="protein sequence ID" value="KZV88294.1"/>
    <property type="molecule type" value="Genomic_DNA"/>
</dbReference>
<dbReference type="STRING" id="1314781.A0A165F3C0"/>
<keyword evidence="2" id="KW-0472">Membrane</keyword>
<keyword evidence="4" id="KW-1185">Reference proteome</keyword>
<dbReference type="Proteomes" id="UP000077266">
    <property type="component" value="Unassembled WGS sequence"/>
</dbReference>
<feature type="transmembrane region" description="Helical" evidence="2">
    <location>
        <begin position="237"/>
        <end position="257"/>
    </location>
</feature>
<gene>
    <name evidence="3" type="ORF">EXIGLDRAFT_619554</name>
</gene>
<feature type="transmembrane region" description="Helical" evidence="2">
    <location>
        <begin position="190"/>
        <end position="217"/>
    </location>
</feature>
<reference evidence="3 4" key="1">
    <citation type="journal article" date="2016" name="Mol. Biol. Evol.">
        <title>Comparative Genomics of Early-Diverging Mushroom-Forming Fungi Provides Insights into the Origins of Lignocellulose Decay Capabilities.</title>
        <authorList>
            <person name="Nagy L.G."/>
            <person name="Riley R."/>
            <person name="Tritt A."/>
            <person name="Adam C."/>
            <person name="Daum C."/>
            <person name="Floudas D."/>
            <person name="Sun H."/>
            <person name="Yadav J.S."/>
            <person name="Pangilinan J."/>
            <person name="Larsson K.H."/>
            <person name="Matsuura K."/>
            <person name="Barry K."/>
            <person name="Labutti K."/>
            <person name="Kuo R."/>
            <person name="Ohm R.A."/>
            <person name="Bhattacharya S.S."/>
            <person name="Shirouzu T."/>
            <person name="Yoshinaga Y."/>
            <person name="Martin F.M."/>
            <person name="Grigoriev I.V."/>
            <person name="Hibbett D.S."/>
        </authorList>
    </citation>
    <scope>NUCLEOTIDE SEQUENCE [LARGE SCALE GENOMIC DNA]</scope>
    <source>
        <strain evidence="3 4">HHB12029</strain>
    </source>
</reference>
<name>A0A165F3C0_EXIGL</name>
<feature type="transmembrane region" description="Helical" evidence="2">
    <location>
        <begin position="152"/>
        <end position="169"/>
    </location>
</feature>
<evidence type="ECO:0000313" key="3">
    <source>
        <dbReference type="EMBL" id="KZV88294.1"/>
    </source>
</evidence>
<feature type="region of interest" description="Disordered" evidence="1">
    <location>
        <begin position="300"/>
        <end position="326"/>
    </location>
</feature>
<sequence length="326" mass="34471">MSFIARTSIARPLFRSALRQAPVAASLLQRRQVASTVSGRPGSQSLPHAAQNIKEEVGNTAGDLARSLGGGALNVGAITGEAGFAGVTGAVASTVPKPVMAFGLAGALPYLGTSLSTLYLARQAGNAAASIVSGVDPSMMLAALDSCLNVQVTYGAVLLSFLGALHWGMEFAGYGGHHGAKRLMLGAAPVLVAWPTLMLEPTTAIVAQWLAFTALWGADHRVTAWGWTPKWYSQYRFYLSILIGTCMIGTLAGNAYFGPVAGHSFATTDLERMRNERHRLRKENAGEIKGDIEALPAQEESDSFVMIRKKPEEDKPEVKKADGGKS</sequence>